<keyword evidence="3" id="KW-1185">Reference proteome</keyword>
<feature type="compositionally biased region" description="Polar residues" evidence="1">
    <location>
        <begin position="98"/>
        <end position="112"/>
    </location>
</feature>
<accession>A0A9Q1KI10</accession>
<feature type="region of interest" description="Disordered" evidence="1">
    <location>
        <begin position="241"/>
        <end position="321"/>
    </location>
</feature>
<evidence type="ECO:0000256" key="1">
    <source>
        <dbReference type="SAM" id="MobiDB-lite"/>
    </source>
</evidence>
<name>A0A9Q1KI10_9CARY</name>
<feature type="compositionally biased region" description="Basic and acidic residues" evidence="1">
    <location>
        <begin position="37"/>
        <end position="46"/>
    </location>
</feature>
<evidence type="ECO:0000313" key="3">
    <source>
        <dbReference type="Proteomes" id="UP001153076"/>
    </source>
</evidence>
<comment type="caution">
    <text evidence="2">The sequence shown here is derived from an EMBL/GenBank/DDBJ whole genome shotgun (WGS) entry which is preliminary data.</text>
</comment>
<dbReference type="PANTHER" id="PTHR38371">
    <property type="entry name" value="RHO GTPASE-ACTIVATING PROTEIN"/>
    <property type="match status" value="1"/>
</dbReference>
<feature type="region of interest" description="Disordered" evidence="1">
    <location>
        <begin position="73"/>
        <end position="122"/>
    </location>
</feature>
<dbReference type="AlphaFoldDB" id="A0A9Q1KI10"/>
<organism evidence="2 3">
    <name type="scientific">Carnegiea gigantea</name>
    <dbReference type="NCBI Taxonomy" id="171969"/>
    <lineage>
        <taxon>Eukaryota</taxon>
        <taxon>Viridiplantae</taxon>
        <taxon>Streptophyta</taxon>
        <taxon>Embryophyta</taxon>
        <taxon>Tracheophyta</taxon>
        <taxon>Spermatophyta</taxon>
        <taxon>Magnoliopsida</taxon>
        <taxon>eudicotyledons</taxon>
        <taxon>Gunneridae</taxon>
        <taxon>Pentapetalae</taxon>
        <taxon>Caryophyllales</taxon>
        <taxon>Cactineae</taxon>
        <taxon>Cactaceae</taxon>
        <taxon>Cactoideae</taxon>
        <taxon>Echinocereeae</taxon>
        <taxon>Carnegiea</taxon>
    </lineage>
</organism>
<dbReference type="PANTHER" id="PTHR38371:SF1">
    <property type="entry name" value="RHO GTPASE-ACTIVATING PROTEIN"/>
    <property type="match status" value="1"/>
</dbReference>
<gene>
    <name evidence="2" type="ORF">Cgig2_029613</name>
</gene>
<sequence length="363" mass="40136">MSNLFLISADAAQHRSLCSSSKLPLSGCGSLGQQETKVVDRKRKQDSCCPSTRKGKSMLMDLTASPLRRFRLLDSDSDPDDPSESVHISRDVNGLDFSKQNKQNKPNYGRHQSSCEEKINSSTPISQKQDLWKDFYSDKGHAIPTPAFDEFCNEYFGAAKESKQPSGSVHELGSGALGKGDTWKMMQSQDMGSARPPSYCYFFHADLRIQALIRSRLSYFHPLGTSVEDVNKSSNASPIDYMSQFGHGDGAKQQCARQANVGKSSGRTGKKSKKSDLREASDASDGWINPKEAASCPKDAGRRRVRADGQSSGHWFTAENGKKVYVSRTGQELTGQLAYRSYKQESGRGFRRSKKKSASKKKK</sequence>
<dbReference type="EMBL" id="JAKOGI010000113">
    <property type="protein sequence ID" value="KAJ8443708.1"/>
    <property type="molecule type" value="Genomic_DNA"/>
</dbReference>
<reference evidence="2" key="1">
    <citation type="submission" date="2022-04" db="EMBL/GenBank/DDBJ databases">
        <title>Carnegiea gigantea Genome sequencing and assembly v2.</title>
        <authorList>
            <person name="Copetti D."/>
            <person name="Sanderson M.J."/>
            <person name="Burquez A."/>
            <person name="Wojciechowski M.F."/>
        </authorList>
    </citation>
    <scope>NUCLEOTIDE SEQUENCE</scope>
    <source>
        <strain evidence="2">SGP5-SGP5p</strain>
        <tissue evidence="2">Aerial part</tissue>
    </source>
</reference>
<feature type="region of interest" description="Disordered" evidence="1">
    <location>
        <begin position="339"/>
        <end position="363"/>
    </location>
</feature>
<proteinExistence type="predicted"/>
<dbReference type="Proteomes" id="UP001153076">
    <property type="component" value="Unassembled WGS sequence"/>
</dbReference>
<feature type="compositionally biased region" description="Basic residues" evidence="1">
    <location>
        <begin position="349"/>
        <end position="363"/>
    </location>
</feature>
<feature type="region of interest" description="Disordered" evidence="1">
    <location>
        <begin position="27"/>
        <end position="55"/>
    </location>
</feature>
<dbReference type="OrthoDB" id="1671977at2759"/>
<evidence type="ECO:0000313" key="2">
    <source>
        <dbReference type="EMBL" id="KAJ8443708.1"/>
    </source>
</evidence>
<protein>
    <submittedName>
        <fullName evidence="2">Uncharacterized protein</fullName>
    </submittedName>
</protein>